<comment type="caution">
    <text evidence="2">The sequence shown here is derived from an EMBL/GenBank/DDBJ whole genome shotgun (WGS) entry which is preliminary data.</text>
</comment>
<keyword evidence="1" id="KW-0812">Transmembrane</keyword>
<keyword evidence="1" id="KW-0472">Membrane</keyword>
<name>A0A5C6ZKV3_9FLAO</name>
<organism evidence="2 3">
    <name type="scientific">Subsaximicrobium wynnwilliamsii</name>
    <dbReference type="NCBI Taxonomy" id="291179"/>
    <lineage>
        <taxon>Bacteria</taxon>
        <taxon>Pseudomonadati</taxon>
        <taxon>Bacteroidota</taxon>
        <taxon>Flavobacteriia</taxon>
        <taxon>Flavobacteriales</taxon>
        <taxon>Flavobacteriaceae</taxon>
        <taxon>Subsaximicrobium</taxon>
    </lineage>
</organism>
<evidence type="ECO:0000256" key="1">
    <source>
        <dbReference type="SAM" id="Phobius"/>
    </source>
</evidence>
<keyword evidence="3" id="KW-1185">Reference proteome</keyword>
<dbReference type="EMBL" id="VORO01000008">
    <property type="protein sequence ID" value="TXD89279.1"/>
    <property type="molecule type" value="Genomic_DNA"/>
</dbReference>
<protein>
    <submittedName>
        <fullName evidence="2">Uncharacterized protein</fullName>
    </submittedName>
</protein>
<dbReference type="Proteomes" id="UP000321578">
    <property type="component" value="Unassembled WGS sequence"/>
</dbReference>
<feature type="transmembrane region" description="Helical" evidence="1">
    <location>
        <begin position="12"/>
        <end position="32"/>
    </location>
</feature>
<proteinExistence type="predicted"/>
<evidence type="ECO:0000313" key="2">
    <source>
        <dbReference type="EMBL" id="TXD89279.1"/>
    </source>
</evidence>
<dbReference type="OrthoDB" id="1004942at2"/>
<keyword evidence="1" id="KW-1133">Transmembrane helix</keyword>
<dbReference type="RefSeq" id="WP_147086358.1">
    <property type="nucleotide sequence ID" value="NZ_VORM01000008.1"/>
</dbReference>
<dbReference type="AlphaFoldDB" id="A0A5C6ZKV3"/>
<sequence length="425" mass="47117">MLWLKLKAGALQLTLFIAVVVALLLMAFILLVHTHKRFQVQTDFIIETVKNADRGIQYALNNTGVLRDSTYIQCDADYKTLKTYRSYWGVFEKITSVSKIKNNTVEKYALVGGQLSKAQRPSLYLSDERKPLVLVGNTRIEGLAYLPEQAVKSGNIAGHSYYGSQLIYGQTRTAYELPDIDEEMGAHLSALEDQSLSIPEDQFLAIEPGKTYKNSFFRPVQIVYSNQDINLGNLKMTGNIIVQSESKITVAATSVLKDIVLVAPEIEIQNKVKGNFQAIASERIVVGENVALEYPSALVVKENESVKDKIEPAGSEKNAITIGAYASIKGVLLFLGQPKPNNYEVQLGIETNASIIGEVYCNQNIELQGTVLGTVYAKNFIAKQFGSIYQNHIYNGQIIATDLPEEFIGLNLTNTSEKGIVKWLY</sequence>
<evidence type="ECO:0000313" key="3">
    <source>
        <dbReference type="Proteomes" id="UP000321578"/>
    </source>
</evidence>
<reference evidence="2 3" key="1">
    <citation type="submission" date="2019-08" db="EMBL/GenBank/DDBJ databases">
        <title>Genomes of Subsaximicrobium wynnwilliamsii strains.</title>
        <authorList>
            <person name="Bowman J.P."/>
        </authorList>
    </citation>
    <scope>NUCLEOTIDE SEQUENCE [LARGE SCALE GENOMIC DNA]</scope>
    <source>
        <strain evidence="2 3">2-80-2</strain>
    </source>
</reference>
<accession>A0A5C6ZKV3</accession>
<gene>
    <name evidence="2" type="ORF">ESY86_09565</name>
</gene>